<dbReference type="Gene3D" id="2.70.40.10">
    <property type="match status" value="1"/>
</dbReference>
<evidence type="ECO:0000256" key="4">
    <source>
        <dbReference type="ARBA" id="ARBA00023080"/>
    </source>
</evidence>
<evidence type="ECO:0000256" key="3">
    <source>
        <dbReference type="ARBA" id="ARBA00022801"/>
    </source>
</evidence>
<dbReference type="PANTHER" id="PTHR11241">
    <property type="entry name" value="DEOXYURIDINE 5'-TRIPHOSPHATE NUCLEOTIDOHYDROLASE"/>
    <property type="match status" value="1"/>
</dbReference>
<protein>
    <recommendedName>
        <fullName evidence="2">dUTP diphosphatase</fullName>
        <ecNumber evidence="2">3.6.1.23</ecNumber>
    </recommendedName>
</protein>
<dbReference type="PANTHER" id="PTHR11241:SF0">
    <property type="entry name" value="DEOXYURIDINE 5'-TRIPHOSPHATE NUCLEOTIDOHYDROLASE"/>
    <property type="match status" value="1"/>
</dbReference>
<dbReference type="SUPFAM" id="SSF51283">
    <property type="entry name" value="dUTPase-like"/>
    <property type="match status" value="1"/>
</dbReference>
<comment type="similarity">
    <text evidence="1">Belongs to the dUTPase family.</text>
</comment>
<evidence type="ECO:0000256" key="2">
    <source>
        <dbReference type="ARBA" id="ARBA00012379"/>
    </source>
</evidence>
<dbReference type="EC" id="3.6.1.23" evidence="2"/>
<evidence type="ECO:0000256" key="1">
    <source>
        <dbReference type="ARBA" id="ARBA00006581"/>
    </source>
</evidence>
<dbReference type="GO" id="GO:0000287">
    <property type="term" value="F:magnesium ion binding"/>
    <property type="evidence" value="ECO:0007669"/>
    <property type="project" value="InterPro"/>
</dbReference>
<proteinExistence type="inferred from homology"/>
<feature type="domain" description="dUTPase-like" evidence="6">
    <location>
        <begin position="21"/>
        <end position="136"/>
    </location>
</feature>
<dbReference type="InterPro" id="IPR036157">
    <property type="entry name" value="dUTPase-like_sf"/>
</dbReference>
<evidence type="ECO:0000259" key="6">
    <source>
        <dbReference type="Pfam" id="PF00692"/>
    </source>
</evidence>
<keyword evidence="4" id="KW-0546">Nucleotide metabolism</keyword>
<comment type="catalytic activity">
    <reaction evidence="5">
        <text>dUTP + H2O = dUMP + diphosphate + H(+)</text>
        <dbReference type="Rhea" id="RHEA:10248"/>
        <dbReference type="ChEBI" id="CHEBI:15377"/>
        <dbReference type="ChEBI" id="CHEBI:15378"/>
        <dbReference type="ChEBI" id="CHEBI:33019"/>
        <dbReference type="ChEBI" id="CHEBI:61555"/>
        <dbReference type="ChEBI" id="CHEBI:246422"/>
        <dbReference type="EC" id="3.6.1.23"/>
    </reaction>
</comment>
<dbReference type="GO" id="GO:0046081">
    <property type="term" value="P:dUTP catabolic process"/>
    <property type="evidence" value="ECO:0007669"/>
    <property type="project" value="InterPro"/>
</dbReference>
<dbReference type="InterPro" id="IPR029054">
    <property type="entry name" value="dUTPase-like"/>
</dbReference>
<dbReference type="CDD" id="cd07557">
    <property type="entry name" value="trimeric_dUTPase"/>
    <property type="match status" value="1"/>
</dbReference>
<sequence>MKIKLIDFGVPEDQRPYRPHGNDAGADVYMPYDCTLQPGEIAKIPLGFGIEVPDGYAGYVFPRTSMAVKGLVCELPPVDSGYRGEIHAIISNVSNKTQTLSKRARIGQLVITPVVIADFVTDLGTERGTGGFGSTGA</sequence>
<organism evidence="7">
    <name type="scientific">Enterococcus faecium</name>
    <name type="common">Streptococcus faecium</name>
    <dbReference type="NCBI Taxonomy" id="1352"/>
    <lineage>
        <taxon>Bacteria</taxon>
        <taxon>Bacillati</taxon>
        <taxon>Bacillota</taxon>
        <taxon>Bacilli</taxon>
        <taxon>Lactobacillales</taxon>
        <taxon>Enterococcaceae</taxon>
        <taxon>Enterococcus</taxon>
    </lineage>
</organism>
<dbReference type="GO" id="GO:0006226">
    <property type="term" value="P:dUMP biosynthetic process"/>
    <property type="evidence" value="ECO:0007669"/>
    <property type="project" value="InterPro"/>
</dbReference>
<evidence type="ECO:0000256" key="5">
    <source>
        <dbReference type="ARBA" id="ARBA00047686"/>
    </source>
</evidence>
<dbReference type="InterPro" id="IPR008181">
    <property type="entry name" value="dUTPase"/>
</dbReference>
<dbReference type="AlphaFoldDB" id="A0A140GXH3"/>
<evidence type="ECO:0000313" key="7">
    <source>
        <dbReference type="EMBL" id="AMN85512.1"/>
    </source>
</evidence>
<dbReference type="Pfam" id="PF00692">
    <property type="entry name" value="dUTPase"/>
    <property type="match status" value="1"/>
</dbReference>
<accession>A0A140GXH3</accession>
<reference evidence="7" key="1">
    <citation type="journal article" date="2016" name="J. Antimicrob. Chemother.">
        <title>Characterization of a genomic island harbouring a new vanD allele from Enterococcus faecium N15-508 isolated in Canada.</title>
        <authorList>
            <person name="Boyd D.A."/>
            <person name="Lalancette C."/>
            <person name="Levesque S."/>
            <person name="Golding G.R."/>
        </authorList>
    </citation>
    <scope>NUCLEOTIDE SEQUENCE</scope>
    <source>
        <strain evidence="7">N15-508</strain>
    </source>
</reference>
<keyword evidence="3" id="KW-0378">Hydrolase</keyword>
<name>A0A140GXH3_ENTFC</name>
<dbReference type="GO" id="GO:0004170">
    <property type="term" value="F:dUTP diphosphatase activity"/>
    <property type="evidence" value="ECO:0007669"/>
    <property type="project" value="UniProtKB-EC"/>
</dbReference>
<dbReference type="InterPro" id="IPR033704">
    <property type="entry name" value="dUTPase_trimeric"/>
</dbReference>
<dbReference type="EMBL" id="KT825491">
    <property type="protein sequence ID" value="AMN85512.1"/>
    <property type="molecule type" value="Genomic_DNA"/>
</dbReference>